<sequence length="84" mass="9394">MSQTQSCYSWTKILLLNADYTVKVGNPNTFSATSSLVKLWESYLIEAVGIMDRYYLPTESLTSDSSVLTAKKLAKYALGMISER</sequence>
<proteinExistence type="predicted"/>
<gene>
    <name evidence="1" type="ORF">JTE90_028587</name>
</gene>
<organism evidence="1 2">
    <name type="scientific">Oedothorax gibbosus</name>
    <dbReference type="NCBI Taxonomy" id="931172"/>
    <lineage>
        <taxon>Eukaryota</taxon>
        <taxon>Metazoa</taxon>
        <taxon>Ecdysozoa</taxon>
        <taxon>Arthropoda</taxon>
        <taxon>Chelicerata</taxon>
        <taxon>Arachnida</taxon>
        <taxon>Araneae</taxon>
        <taxon>Araneomorphae</taxon>
        <taxon>Entelegynae</taxon>
        <taxon>Araneoidea</taxon>
        <taxon>Linyphiidae</taxon>
        <taxon>Erigoninae</taxon>
        <taxon>Oedothorax</taxon>
    </lineage>
</organism>
<evidence type="ECO:0000313" key="1">
    <source>
        <dbReference type="EMBL" id="KAG8176605.1"/>
    </source>
</evidence>
<protein>
    <submittedName>
        <fullName evidence="1">Uncharacterized protein</fullName>
    </submittedName>
</protein>
<dbReference type="AlphaFoldDB" id="A0AAV6TX81"/>
<dbReference type="EMBL" id="JAFNEN010000862">
    <property type="protein sequence ID" value="KAG8176605.1"/>
    <property type="molecule type" value="Genomic_DNA"/>
</dbReference>
<evidence type="ECO:0000313" key="2">
    <source>
        <dbReference type="Proteomes" id="UP000827092"/>
    </source>
</evidence>
<dbReference type="Proteomes" id="UP000827092">
    <property type="component" value="Unassembled WGS sequence"/>
</dbReference>
<comment type="caution">
    <text evidence="1">The sequence shown here is derived from an EMBL/GenBank/DDBJ whole genome shotgun (WGS) entry which is preliminary data.</text>
</comment>
<keyword evidence="2" id="KW-1185">Reference proteome</keyword>
<name>A0AAV6TX81_9ARAC</name>
<reference evidence="1 2" key="1">
    <citation type="journal article" date="2022" name="Nat. Ecol. Evol.">
        <title>A masculinizing supergene underlies an exaggerated male reproductive morph in a spider.</title>
        <authorList>
            <person name="Hendrickx F."/>
            <person name="De Corte Z."/>
            <person name="Sonet G."/>
            <person name="Van Belleghem S.M."/>
            <person name="Kostlbacher S."/>
            <person name="Vangestel C."/>
        </authorList>
    </citation>
    <scope>NUCLEOTIDE SEQUENCE [LARGE SCALE GENOMIC DNA]</scope>
    <source>
        <strain evidence="1">W744_W776</strain>
    </source>
</reference>
<accession>A0AAV6TX81</accession>